<gene>
    <name evidence="1" type="ORF">HINF_LOCUS22816</name>
</gene>
<comment type="caution">
    <text evidence="1">The sequence shown here is derived from an EMBL/GenBank/DDBJ whole genome shotgun (WGS) entry which is preliminary data.</text>
</comment>
<evidence type="ECO:0000313" key="2">
    <source>
        <dbReference type="Proteomes" id="UP001642409"/>
    </source>
</evidence>
<dbReference type="EMBL" id="CAXDID020000064">
    <property type="protein sequence ID" value="CAL6011438.1"/>
    <property type="molecule type" value="Genomic_DNA"/>
</dbReference>
<protein>
    <submittedName>
        <fullName evidence="1">Uncharacterized protein</fullName>
    </submittedName>
</protein>
<sequence length="226" mass="26834">MNDSFKLMFGNVFMNFVSLKTDIECNDIFQAHQVFLQKQDGAKFDIWKNMSYMYALNIPSKKIHDYYHNTWSKQFYDDINPYRIQIQKFVRNSNTQQSMQDTVKSIICQLKQLYPNITLHFQTVYQYVNYQVKNRNKLNEEPTVKKVENQNYQKDSLQNSIQILKQSLEVLELDSRPYAFMEILDGEYTKDCTNCLIQTQASESSMSLNDQIQLLNTEQLLDFDSL</sequence>
<organism evidence="1 2">
    <name type="scientific">Hexamita inflata</name>
    <dbReference type="NCBI Taxonomy" id="28002"/>
    <lineage>
        <taxon>Eukaryota</taxon>
        <taxon>Metamonada</taxon>
        <taxon>Diplomonadida</taxon>
        <taxon>Hexamitidae</taxon>
        <taxon>Hexamitinae</taxon>
        <taxon>Hexamita</taxon>
    </lineage>
</organism>
<evidence type="ECO:0000313" key="1">
    <source>
        <dbReference type="EMBL" id="CAL6011438.1"/>
    </source>
</evidence>
<keyword evidence="2" id="KW-1185">Reference proteome</keyword>
<name>A0ABP1I9M7_9EUKA</name>
<dbReference type="Proteomes" id="UP001642409">
    <property type="component" value="Unassembled WGS sequence"/>
</dbReference>
<proteinExistence type="predicted"/>
<accession>A0ABP1I9M7</accession>
<reference evidence="1 2" key="1">
    <citation type="submission" date="2024-07" db="EMBL/GenBank/DDBJ databases">
        <authorList>
            <person name="Akdeniz Z."/>
        </authorList>
    </citation>
    <scope>NUCLEOTIDE SEQUENCE [LARGE SCALE GENOMIC DNA]</scope>
</reference>